<dbReference type="OrthoDB" id="5573651at2759"/>
<keyword evidence="6" id="KW-0325">Glycoprotein</keyword>
<keyword evidence="2 10" id="KW-0812">Transmembrane</keyword>
<dbReference type="Proteomes" id="UP000241107">
    <property type="component" value="Unassembled WGS sequence"/>
</dbReference>
<evidence type="ECO:0000313" key="13">
    <source>
        <dbReference type="EMBL" id="PSK38412.1"/>
    </source>
</evidence>
<comment type="similarity">
    <text evidence="8">Belongs to the MTC6 family.</text>
</comment>
<comment type="subcellular location">
    <subcellularLocation>
        <location evidence="1">Membrane</location>
        <topology evidence="1">Single-pass type I membrane protein</topology>
    </subcellularLocation>
</comment>
<keyword evidence="14" id="KW-1185">Reference proteome</keyword>
<reference evidence="13 14" key="1">
    <citation type="submission" date="2018-03" db="EMBL/GenBank/DDBJ databases">
        <title>Candida pseudohaemulonii genome assembly and annotation.</title>
        <authorList>
            <person name="Munoz J.F."/>
            <person name="Gade L.G."/>
            <person name="Chow N.A."/>
            <person name="Litvintseva A.P."/>
            <person name="Loparev V.N."/>
            <person name="Cuomo C.A."/>
        </authorList>
    </citation>
    <scope>NUCLEOTIDE SEQUENCE [LARGE SCALE GENOMIC DNA]</scope>
    <source>
        <strain evidence="13 14">B12108</strain>
    </source>
</reference>
<protein>
    <recommendedName>
        <fullName evidence="9">Maintenance of telomere capping protein 6</fullName>
    </recommendedName>
</protein>
<evidence type="ECO:0000256" key="8">
    <source>
        <dbReference type="ARBA" id="ARBA00038159"/>
    </source>
</evidence>
<evidence type="ECO:0000256" key="3">
    <source>
        <dbReference type="ARBA" id="ARBA00022729"/>
    </source>
</evidence>
<name>A0A2P7YR28_9ASCO</name>
<keyword evidence="4 10" id="KW-1133">Transmembrane helix</keyword>
<dbReference type="EMBL" id="PYFQ01000006">
    <property type="protein sequence ID" value="PSK38412.1"/>
    <property type="molecule type" value="Genomic_DNA"/>
</dbReference>
<evidence type="ECO:0000256" key="10">
    <source>
        <dbReference type="SAM" id="Phobius"/>
    </source>
</evidence>
<dbReference type="RefSeq" id="XP_024713737.1">
    <property type="nucleotide sequence ID" value="XM_024858331.1"/>
</dbReference>
<dbReference type="Pfam" id="PF25506">
    <property type="entry name" value="TIM-barrel_MTC6"/>
    <property type="match status" value="1"/>
</dbReference>
<dbReference type="GO" id="GO:0016020">
    <property type="term" value="C:membrane"/>
    <property type="evidence" value="ECO:0007669"/>
    <property type="project" value="UniProtKB-SubCell"/>
</dbReference>
<evidence type="ECO:0000256" key="9">
    <source>
        <dbReference type="ARBA" id="ARBA00039865"/>
    </source>
</evidence>
<dbReference type="PANTHER" id="PTHR35518">
    <property type="entry name" value="MAINTENANCE OF TELOMOERE CAPPING"/>
    <property type="match status" value="1"/>
</dbReference>
<feature type="transmembrane region" description="Helical" evidence="10">
    <location>
        <begin position="555"/>
        <end position="577"/>
    </location>
</feature>
<comment type="caution">
    <text evidence="13">The sequence shown here is derived from an EMBL/GenBank/DDBJ whole genome shotgun (WGS) entry which is preliminary data.</text>
</comment>
<dbReference type="GeneID" id="36566364"/>
<evidence type="ECO:0000256" key="11">
    <source>
        <dbReference type="SAM" id="SignalP"/>
    </source>
</evidence>
<evidence type="ECO:0000256" key="6">
    <source>
        <dbReference type="ARBA" id="ARBA00023180"/>
    </source>
</evidence>
<organism evidence="13 14">
    <name type="scientific">Candidozyma pseudohaemuli</name>
    <dbReference type="NCBI Taxonomy" id="418784"/>
    <lineage>
        <taxon>Eukaryota</taxon>
        <taxon>Fungi</taxon>
        <taxon>Dikarya</taxon>
        <taxon>Ascomycota</taxon>
        <taxon>Saccharomycotina</taxon>
        <taxon>Pichiomycetes</taxon>
        <taxon>Metschnikowiaceae</taxon>
        <taxon>Candidozyma</taxon>
    </lineage>
</organism>
<comment type="function">
    <text evidence="7">May be involved in telomere capping.</text>
</comment>
<dbReference type="VEuPathDB" id="FungiDB:C7M61_002975"/>
<evidence type="ECO:0000256" key="4">
    <source>
        <dbReference type="ARBA" id="ARBA00022989"/>
    </source>
</evidence>
<proteinExistence type="inferred from homology"/>
<evidence type="ECO:0000259" key="12">
    <source>
        <dbReference type="Pfam" id="PF25506"/>
    </source>
</evidence>
<evidence type="ECO:0000256" key="7">
    <source>
        <dbReference type="ARBA" id="ARBA00037703"/>
    </source>
</evidence>
<evidence type="ECO:0000313" key="14">
    <source>
        <dbReference type="Proteomes" id="UP000241107"/>
    </source>
</evidence>
<feature type="domain" description="MTC6 partial TIM-barrel" evidence="12">
    <location>
        <begin position="19"/>
        <end position="357"/>
    </location>
</feature>
<keyword evidence="5 10" id="KW-0472">Membrane</keyword>
<feature type="signal peptide" evidence="11">
    <location>
        <begin position="1"/>
        <end position="15"/>
    </location>
</feature>
<dbReference type="InterPro" id="IPR051008">
    <property type="entry name" value="Telomere_Capping_Maintenance"/>
</dbReference>
<dbReference type="AlphaFoldDB" id="A0A2P7YR28"/>
<dbReference type="STRING" id="418784.A0A2P7YR28"/>
<feature type="chain" id="PRO_5015137414" description="Maintenance of telomere capping protein 6" evidence="11">
    <location>
        <begin position="16"/>
        <end position="607"/>
    </location>
</feature>
<sequence>MWFYWLLFACSLAQEANWPNLSDRADQALRAERDIAMDIPIDQHTPFGISANRLIFDIQGYSTDALGTLKTALNVGINAVMLDVYWNEYTGRWQLCPAPIPQGATNNRSETVLVSWKGSTYKCQPSFGDMDVYATLRDYLRLLNTNSQANVIQLVLNLKLILNDTVVIRLNLTNSSSLVTGPAPTSISPGMVVYLPEYMELGNSSLSDPLLSLSSFLFLPSELDMTSPLNSTVAYDDEYPSQQDFLYSLYKRAFVTAVTDEYRNSSNGYNVTVADAKTIFFYGQNNFTLNHTGEDVLQECHDRRLGPYDPNYYNNRVLESKFRMLIDSNNNRFTPEIAHQALQCGYMPILNASVYPLLNRTNLTGEYTGRVLNNFIPYAYWAWAPFEPDNSFSNTTRLSLDFAEMRPRDDDHDDDDDDYDVGYDDDPDWQQTAVSQVAEKCVVMKRKGWAVENCYNKYRLACKHKNNAFEWTLSHDISLYFSTDQPDCPKNYKFSVPHLSTEQLALQNFLNSSSVVYPVWIDMNDITILGCFVDGGPYAECPYKKAVTTSNLIRLVAPSAVVAVVILILIFFERFFLLTPIHTNRRRHWKRTINQHYKKNDYEGVPS</sequence>
<evidence type="ECO:0000256" key="5">
    <source>
        <dbReference type="ARBA" id="ARBA00023136"/>
    </source>
</evidence>
<dbReference type="PANTHER" id="PTHR35518:SF2">
    <property type="entry name" value="MAINTENANCE OF TELOMERE CAPPING PROTEIN 6"/>
    <property type="match status" value="1"/>
</dbReference>
<keyword evidence="3 11" id="KW-0732">Signal</keyword>
<dbReference type="InterPro" id="IPR057530">
    <property type="entry name" value="TIM-barrel_MTC6"/>
</dbReference>
<gene>
    <name evidence="13" type="ORF">C7M61_002975</name>
</gene>
<evidence type="ECO:0000256" key="1">
    <source>
        <dbReference type="ARBA" id="ARBA00004479"/>
    </source>
</evidence>
<evidence type="ECO:0000256" key="2">
    <source>
        <dbReference type="ARBA" id="ARBA00022692"/>
    </source>
</evidence>
<accession>A0A2P7YR28</accession>